<dbReference type="AlphaFoldDB" id="A0ABD4B2G8"/>
<accession>A0ABD4B2G8</accession>
<proteinExistence type="predicted"/>
<protein>
    <submittedName>
        <fullName evidence="1">Uncharacterized protein</fullName>
    </submittedName>
</protein>
<dbReference type="EMBL" id="LASD01000001">
    <property type="protein sequence ID" value="KKL44092.1"/>
    <property type="molecule type" value="Genomic_DNA"/>
</dbReference>
<evidence type="ECO:0000313" key="1">
    <source>
        <dbReference type="EMBL" id="KKL44092.1"/>
    </source>
</evidence>
<comment type="caution">
    <text evidence="1">The sequence shown here is derived from an EMBL/GenBank/DDBJ whole genome shotgun (WGS) entry which is preliminary data.</text>
</comment>
<evidence type="ECO:0000313" key="2">
    <source>
        <dbReference type="Proteomes" id="UP000034400"/>
    </source>
</evidence>
<gene>
    <name evidence="1" type="ORF">WR31_02610</name>
</gene>
<reference evidence="1 2" key="1">
    <citation type="submission" date="2015-03" db="EMBL/GenBank/DDBJ databases">
        <title>Draft genome sequences of the Burkholderia contaminans strains LMG 23361 and FFH2055 and Burkholderia cenocepacia K56-2.</title>
        <authorList>
            <person name="Bloodworth R.A."/>
            <person name="Selin C."/>
            <person name="Lopez De Volder M.A."/>
            <person name="Degrossi J."/>
            <person name="Drevinek P."/>
            <person name="Galanternik L."/>
            <person name="Cardona S.T."/>
        </authorList>
    </citation>
    <scope>NUCLEOTIDE SEQUENCE [LARGE SCALE GENOMIC DNA]</scope>
    <source>
        <strain evidence="1 2">LMG 23361</strain>
    </source>
</reference>
<name>A0ABD4B2G8_9BURK</name>
<sequence>MVLSESLDEFQRLLRQRDAMRFLCFHACSGDDPNMSKYVEFIPCRAANFAASGRGEYQEQQGCTSAIRRLVFCKMVRDEFGD</sequence>
<organism evidence="1 2">
    <name type="scientific">Burkholderia contaminans LMG 23361</name>
    <dbReference type="NCBI Taxonomy" id="1334628"/>
    <lineage>
        <taxon>Bacteria</taxon>
        <taxon>Pseudomonadati</taxon>
        <taxon>Pseudomonadota</taxon>
        <taxon>Betaproteobacteria</taxon>
        <taxon>Burkholderiales</taxon>
        <taxon>Burkholderiaceae</taxon>
        <taxon>Burkholderia</taxon>
        <taxon>Burkholderia cepacia complex</taxon>
    </lineage>
</organism>
<dbReference type="Proteomes" id="UP000034400">
    <property type="component" value="Unassembled WGS sequence"/>
</dbReference>